<reference evidence="13 14" key="1">
    <citation type="submission" date="2024-11" db="EMBL/GenBank/DDBJ databases">
        <title>Adaptive evolution of stress response genes in parasites aligns with host niche diversity.</title>
        <authorList>
            <person name="Hahn C."/>
            <person name="Resl P."/>
        </authorList>
    </citation>
    <scope>NUCLEOTIDE SEQUENCE [LARGE SCALE GENOMIC DNA]</scope>
    <source>
        <strain evidence="13">EGGRZ-B1_66</strain>
        <tissue evidence="13">Body</tissue>
    </source>
</reference>
<keyword evidence="10" id="KW-0670">Pyruvate</keyword>
<sequence>MPRLFRVLSATGALAGVYCSVLYLTDNDTVPKNYPETFFSTVLRRLPTNAASQLLGNLSNCQIPVPLRSPFFSSFCKMYSVDMTDSEEQNLDNFVSFSHFFNRKLKENSRTIDKNAPIVCPADGVIQACGVVSAASHLALQVKRSTFNLDEFIGPLGSRPSLDTKLPNEKSLAMHYCVIYLGPNHYHGFNSPTDWSADFRRHFPGILLSVNPKKTAKYPSLLSLNERVAYIGSWKEGIFVLTAVGAFGVGSIKFANDPQFDNHDYQIHDSQSLSFIESPVKVNKMFKGEKMGHFQMGSTIVLFFEAPRGKYVWKVKSGEEVKLGQTLINASF</sequence>
<dbReference type="PANTHER" id="PTHR10067">
    <property type="entry name" value="PHOSPHATIDYLSERINE DECARBOXYLASE"/>
    <property type="match status" value="1"/>
</dbReference>
<keyword evidence="14" id="KW-1185">Reference proteome</keyword>
<dbReference type="GO" id="GO:0004609">
    <property type="term" value="F:phosphatidylserine decarboxylase activity"/>
    <property type="evidence" value="ECO:0007669"/>
    <property type="project" value="UniProtKB-EC"/>
</dbReference>
<evidence type="ECO:0000256" key="12">
    <source>
        <dbReference type="ARBA" id="ARBA00045136"/>
    </source>
</evidence>
<protein>
    <recommendedName>
        <fullName evidence="3">phosphatidylserine decarboxylase</fullName>
        <ecNumber evidence="3">4.1.1.65</ecNumber>
    </recommendedName>
</protein>
<evidence type="ECO:0000256" key="6">
    <source>
        <dbReference type="ARBA" id="ARBA00023098"/>
    </source>
</evidence>
<comment type="pathway">
    <text evidence="11">Phospholipid metabolism; phosphatidylethanolamine biosynthesis.</text>
</comment>
<organism evidence="13 14">
    <name type="scientific">Cichlidogyrus casuarinus</name>
    <dbReference type="NCBI Taxonomy" id="1844966"/>
    <lineage>
        <taxon>Eukaryota</taxon>
        <taxon>Metazoa</taxon>
        <taxon>Spiralia</taxon>
        <taxon>Lophotrochozoa</taxon>
        <taxon>Platyhelminthes</taxon>
        <taxon>Monogenea</taxon>
        <taxon>Monopisthocotylea</taxon>
        <taxon>Dactylogyridea</taxon>
        <taxon>Ancyrocephalidae</taxon>
        <taxon>Cichlidogyrus</taxon>
    </lineage>
</organism>
<evidence type="ECO:0000256" key="10">
    <source>
        <dbReference type="ARBA" id="ARBA00023317"/>
    </source>
</evidence>
<evidence type="ECO:0000256" key="11">
    <source>
        <dbReference type="ARBA" id="ARBA00024326"/>
    </source>
</evidence>
<dbReference type="Proteomes" id="UP001626550">
    <property type="component" value="Unassembled WGS sequence"/>
</dbReference>
<comment type="function">
    <text evidence="12">Catalyzes the formation of phosphatidylethanolamine (PtdEtn) from phosphatidylserine (PtdSer). Plays a central role in phospholipid metabolism and in the interorganelle trafficking of phosphatidylserine. May be involved in lipid droplet biogenesis at the endoplasmic reticulum membrane.</text>
</comment>
<evidence type="ECO:0000256" key="9">
    <source>
        <dbReference type="ARBA" id="ARBA00023264"/>
    </source>
</evidence>
<dbReference type="EC" id="4.1.1.65" evidence="3"/>
<comment type="cofactor">
    <cofactor evidence="1">
        <name>pyruvate</name>
        <dbReference type="ChEBI" id="CHEBI:15361"/>
    </cofactor>
</comment>
<evidence type="ECO:0000256" key="4">
    <source>
        <dbReference type="ARBA" id="ARBA00022516"/>
    </source>
</evidence>
<dbReference type="NCBIfam" id="TIGR00163">
    <property type="entry name" value="PS_decarb"/>
    <property type="match status" value="1"/>
</dbReference>
<dbReference type="AlphaFoldDB" id="A0ABD2PLF2"/>
<proteinExistence type="predicted"/>
<keyword evidence="5" id="KW-0210">Decarboxylase</keyword>
<comment type="pathway">
    <text evidence="2">Lipid metabolism.</text>
</comment>
<evidence type="ECO:0000256" key="5">
    <source>
        <dbReference type="ARBA" id="ARBA00022793"/>
    </source>
</evidence>
<evidence type="ECO:0000256" key="1">
    <source>
        <dbReference type="ARBA" id="ARBA00001928"/>
    </source>
</evidence>
<evidence type="ECO:0000313" key="14">
    <source>
        <dbReference type="Proteomes" id="UP001626550"/>
    </source>
</evidence>
<keyword evidence="8" id="KW-0456">Lyase</keyword>
<comment type="caution">
    <text evidence="13">The sequence shown here is derived from an EMBL/GenBank/DDBJ whole genome shotgun (WGS) entry which is preliminary data.</text>
</comment>
<gene>
    <name evidence="13" type="ORF">Ciccas_013587</name>
</gene>
<dbReference type="InterPro" id="IPR003817">
    <property type="entry name" value="PS_Dcarbxylase"/>
</dbReference>
<keyword evidence="6" id="KW-0443">Lipid metabolism</keyword>
<evidence type="ECO:0000256" key="7">
    <source>
        <dbReference type="ARBA" id="ARBA00023209"/>
    </source>
</evidence>
<keyword evidence="9" id="KW-1208">Phospholipid metabolism</keyword>
<name>A0ABD2PLF2_9PLAT</name>
<evidence type="ECO:0000256" key="2">
    <source>
        <dbReference type="ARBA" id="ARBA00005189"/>
    </source>
</evidence>
<evidence type="ECO:0000313" key="13">
    <source>
        <dbReference type="EMBL" id="KAL3307888.1"/>
    </source>
</evidence>
<dbReference type="GO" id="GO:0008654">
    <property type="term" value="P:phospholipid biosynthetic process"/>
    <property type="evidence" value="ECO:0007669"/>
    <property type="project" value="UniProtKB-KW"/>
</dbReference>
<dbReference type="EMBL" id="JBJKFK010006270">
    <property type="protein sequence ID" value="KAL3307888.1"/>
    <property type="molecule type" value="Genomic_DNA"/>
</dbReference>
<evidence type="ECO:0000256" key="3">
    <source>
        <dbReference type="ARBA" id="ARBA00012243"/>
    </source>
</evidence>
<dbReference type="PANTHER" id="PTHR10067:SF6">
    <property type="entry name" value="PHOSPHATIDYLSERINE DECARBOXYLASE PROENZYME, MITOCHONDRIAL"/>
    <property type="match status" value="1"/>
</dbReference>
<keyword evidence="4" id="KW-0444">Lipid biosynthesis</keyword>
<keyword evidence="7" id="KW-0594">Phospholipid biosynthesis</keyword>
<accession>A0ABD2PLF2</accession>
<dbReference type="Pfam" id="PF02666">
    <property type="entry name" value="PS_Dcarbxylase"/>
    <property type="match status" value="1"/>
</dbReference>
<dbReference type="InterPro" id="IPR033177">
    <property type="entry name" value="PSD-B"/>
</dbReference>
<evidence type="ECO:0000256" key="8">
    <source>
        <dbReference type="ARBA" id="ARBA00023239"/>
    </source>
</evidence>